<name>A0A7S2GN01_9STRA</name>
<dbReference type="EMBL" id="HBGS01045421">
    <property type="protein sequence ID" value="CAD9457857.1"/>
    <property type="molecule type" value="Transcribed_RNA"/>
</dbReference>
<dbReference type="SMART" id="SM00385">
    <property type="entry name" value="CYCLIN"/>
    <property type="match status" value="2"/>
</dbReference>
<dbReference type="PANTHER" id="PTHR10177">
    <property type="entry name" value="CYCLINS"/>
    <property type="match status" value="1"/>
</dbReference>
<keyword evidence="2 4" id="KW-0195">Cyclin</keyword>
<dbReference type="InterPro" id="IPR046965">
    <property type="entry name" value="Cyclin_A/B-like"/>
</dbReference>
<dbReference type="InterPro" id="IPR036915">
    <property type="entry name" value="Cyclin-like_sf"/>
</dbReference>
<evidence type="ECO:0000313" key="8">
    <source>
        <dbReference type="EMBL" id="CAD9457857.1"/>
    </source>
</evidence>
<dbReference type="SUPFAM" id="SSF47954">
    <property type="entry name" value="Cyclin-like"/>
    <property type="match status" value="2"/>
</dbReference>
<evidence type="ECO:0000259" key="6">
    <source>
        <dbReference type="SMART" id="SM00385"/>
    </source>
</evidence>
<dbReference type="Gene3D" id="1.10.472.10">
    <property type="entry name" value="Cyclin-like"/>
    <property type="match status" value="2"/>
</dbReference>
<protein>
    <recommendedName>
        <fullName evidence="9">Cyclin N-terminal domain-containing protein</fullName>
    </recommendedName>
</protein>
<dbReference type="InterPro" id="IPR006671">
    <property type="entry name" value="Cyclin_N"/>
</dbReference>
<dbReference type="GO" id="GO:0051301">
    <property type="term" value="P:cell division"/>
    <property type="evidence" value="ECO:0007669"/>
    <property type="project" value="UniProtKB-KW"/>
</dbReference>
<dbReference type="Pfam" id="PF02984">
    <property type="entry name" value="Cyclin_C"/>
    <property type="match status" value="1"/>
</dbReference>
<comment type="similarity">
    <text evidence="4">Belongs to the cyclin family.</text>
</comment>
<dbReference type="FunFam" id="1.10.472.10:FF:000001">
    <property type="entry name" value="G2/mitotic-specific cyclin"/>
    <property type="match status" value="1"/>
</dbReference>
<evidence type="ECO:0008006" key="9">
    <source>
        <dbReference type="Google" id="ProtNLM"/>
    </source>
</evidence>
<dbReference type="GO" id="GO:0044772">
    <property type="term" value="P:mitotic cell cycle phase transition"/>
    <property type="evidence" value="ECO:0007669"/>
    <property type="project" value="InterPro"/>
</dbReference>
<dbReference type="Pfam" id="PF00134">
    <property type="entry name" value="Cyclin_N"/>
    <property type="match status" value="1"/>
</dbReference>
<dbReference type="AlphaFoldDB" id="A0A7S2GN01"/>
<evidence type="ECO:0000256" key="1">
    <source>
        <dbReference type="ARBA" id="ARBA00022618"/>
    </source>
</evidence>
<keyword evidence="1" id="KW-0132">Cell division</keyword>
<feature type="domain" description="Cyclin C-terminal" evidence="7">
    <location>
        <begin position="316"/>
        <end position="438"/>
    </location>
</feature>
<gene>
    <name evidence="8" type="ORF">DSPE1174_LOCUS23471</name>
</gene>
<evidence type="ECO:0000256" key="2">
    <source>
        <dbReference type="ARBA" id="ARBA00023127"/>
    </source>
</evidence>
<accession>A0A7S2GN01</accession>
<dbReference type="InterPro" id="IPR004367">
    <property type="entry name" value="Cyclin_C-dom"/>
</dbReference>
<dbReference type="SMART" id="SM01332">
    <property type="entry name" value="Cyclin_C"/>
    <property type="match status" value="1"/>
</dbReference>
<organism evidence="8">
    <name type="scientific">Octactis speculum</name>
    <dbReference type="NCBI Taxonomy" id="3111310"/>
    <lineage>
        <taxon>Eukaryota</taxon>
        <taxon>Sar</taxon>
        <taxon>Stramenopiles</taxon>
        <taxon>Ochrophyta</taxon>
        <taxon>Dictyochophyceae</taxon>
        <taxon>Dictyochales</taxon>
        <taxon>Dictyochaceae</taxon>
        <taxon>Octactis</taxon>
    </lineage>
</organism>
<feature type="domain" description="Cyclin-like" evidence="6">
    <location>
        <begin position="223"/>
        <end position="307"/>
    </location>
</feature>
<proteinExistence type="inferred from homology"/>
<sequence>MGDTSEKSSGSVRVLRSGRRVLTEVTNTAPVGDHQSRQGNGKKARLHRNPVESSSSSARSSIAEADPLRNEKIQEICKWIENEDRENHLLEWVFQLDSDERTDLINMVIDAMGSNNEVSSKSLMSAVRKSSHKWPPTHIRDFTNWINMMSQQERSMDVDEESQSTDLEVQHCDEADRDNPLAVVEYIEELYHYYKKAEQIKAPAMYMHRQSDITPRMRSILIDWLVEVHLKFKLVPATLYLCVHLIDQFCSSNDVLRGRLQLVGITALLIACKYEEIYPPEVRDCVYITDHAYTREEVLSMETEMLQHFEYNITVPTGYQFLIRYLKVMGCTPKEAASFRASYYAERSLQEHDMLLYKPSLVAAASVYLALKSERPDPWGRVIEKYSGYSLEQITPCARQICHYIRENPVTPSRRPLTAVKKKFETQKFLRVAEDPDPVI</sequence>
<dbReference type="InterPro" id="IPR013763">
    <property type="entry name" value="Cyclin-like_dom"/>
</dbReference>
<keyword evidence="3" id="KW-0131">Cell cycle</keyword>
<evidence type="ECO:0000256" key="4">
    <source>
        <dbReference type="RuleBase" id="RU000383"/>
    </source>
</evidence>
<reference evidence="8" key="1">
    <citation type="submission" date="2021-01" db="EMBL/GenBank/DDBJ databases">
        <authorList>
            <person name="Corre E."/>
            <person name="Pelletier E."/>
            <person name="Niang G."/>
            <person name="Scheremetjew M."/>
            <person name="Finn R."/>
            <person name="Kale V."/>
            <person name="Holt S."/>
            <person name="Cochrane G."/>
            <person name="Meng A."/>
            <person name="Brown T."/>
            <person name="Cohen L."/>
        </authorList>
    </citation>
    <scope>NUCLEOTIDE SEQUENCE</scope>
    <source>
        <strain evidence="8">CCMP1381</strain>
    </source>
</reference>
<feature type="domain" description="Cyclin-like" evidence="6">
    <location>
        <begin position="320"/>
        <end position="403"/>
    </location>
</feature>
<feature type="region of interest" description="Disordered" evidence="5">
    <location>
        <begin position="1"/>
        <end position="66"/>
    </location>
</feature>
<evidence type="ECO:0000256" key="5">
    <source>
        <dbReference type="SAM" id="MobiDB-lite"/>
    </source>
</evidence>
<evidence type="ECO:0000256" key="3">
    <source>
        <dbReference type="ARBA" id="ARBA00023306"/>
    </source>
</evidence>
<dbReference type="GO" id="GO:0016538">
    <property type="term" value="F:cyclin-dependent protein serine/threonine kinase regulator activity"/>
    <property type="evidence" value="ECO:0007669"/>
    <property type="project" value="InterPro"/>
</dbReference>
<evidence type="ECO:0000259" key="7">
    <source>
        <dbReference type="SMART" id="SM01332"/>
    </source>
</evidence>
<dbReference type="InterPro" id="IPR039361">
    <property type="entry name" value="Cyclin"/>
</dbReference>
<dbReference type="PIRSF" id="PIRSF001771">
    <property type="entry name" value="Cyclin_A_B_D_E"/>
    <property type="match status" value="1"/>
</dbReference>